<gene>
    <name evidence="7" type="ORF">EJC50_05705</name>
</gene>
<accession>A0A3Q8X2V3</accession>
<evidence type="ECO:0000256" key="1">
    <source>
        <dbReference type="ARBA" id="ARBA00022475"/>
    </source>
</evidence>
<dbReference type="AlphaFoldDB" id="A0A3Q8X2V3"/>
<evidence type="ECO:0000256" key="6">
    <source>
        <dbReference type="SAM" id="SignalP"/>
    </source>
</evidence>
<dbReference type="InterPro" id="IPR006059">
    <property type="entry name" value="SBP"/>
</dbReference>
<dbReference type="SUPFAM" id="SSF53850">
    <property type="entry name" value="Periplasmic binding protein-like II"/>
    <property type="match status" value="1"/>
</dbReference>
<dbReference type="Gene3D" id="3.40.190.10">
    <property type="entry name" value="Periplasmic binding protein-like II"/>
    <property type="match status" value="1"/>
</dbReference>
<dbReference type="Pfam" id="PF01547">
    <property type="entry name" value="SBP_bac_1"/>
    <property type="match status" value="1"/>
</dbReference>
<dbReference type="KEGG" id="palb:EJC50_05705"/>
<keyword evidence="2 6" id="KW-0732">Signal</keyword>
<keyword evidence="4" id="KW-0564">Palmitate</keyword>
<dbReference type="EMBL" id="CP034437">
    <property type="protein sequence ID" value="AZN39216.1"/>
    <property type="molecule type" value="Genomic_DNA"/>
</dbReference>
<feature type="chain" id="PRO_5039369379" evidence="6">
    <location>
        <begin position="27"/>
        <end position="462"/>
    </location>
</feature>
<keyword evidence="1" id="KW-1003">Cell membrane</keyword>
<keyword evidence="5" id="KW-0449">Lipoprotein</keyword>
<dbReference type="PROSITE" id="PS51257">
    <property type="entry name" value="PROKAR_LIPOPROTEIN"/>
    <property type="match status" value="1"/>
</dbReference>
<evidence type="ECO:0000256" key="5">
    <source>
        <dbReference type="ARBA" id="ARBA00023288"/>
    </source>
</evidence>
<evidence type="ECO:0000256" key="3">
    <source>
        <dbReference type="ARBA" id="ARBA00023136"/>
    </source>
</evidence>
<evidence type="ECO:0000313" key="8">
    <source>
        <dbReference type="Proteomes" id="UP000272528"/>
    </source>
</evidence>
<evidence type="ECO:0000256" key="2">
    <source>
        <dbReference type="ARBA" id="ARBA00022729"/>
    </source>
</evidence>
<dbReference type="InterPro" id="IPR050490">
    <property type="entry name" value="Bact_solute-bd_prot1"/>
</dbReference>
<protein>
    <submittedName>
        <fullName evidence="7">Extracellular solute-binding protein</fullName>
    </submittedName>
</protein>
<reference evidence="8" key="1">
    <citation type="submission" date="2018-12" db="EMBL/GenBank/DDBJ databases">
        <title>Genome sequence of Peanibacillus sp.</title>
        <authorList>
            <person name="Subramani G."/>
            <person name="Srinivasan S."/>
            <person name="Kim M.K."/>
        </authorList>
    </citation>
    <scope>NUCLEOTIDE SEQUENCE [LARGE SCALE GENOMIC DNA]</scope>
    <source>
        <strain evidence="8">18JY67-1</strain>
    </source>
</reference>
<evidence type="ECO:0000313" key="7">
    <source>
        <dbReference type="EMBL" id="AZN39216.1"/>
    </source>
</evidence>
<dbReference type="PANTHER" id="PTHR43649:SF33">
    <property type="entry name" value="POLYGALACTURONAN_RHAMNOGALACTURONAN-BINDING PROTEIN YTCQ"/>
    <property type="match status" value="1"/>
</dbReference>
<keyword evidence="8" id="KW-1185">Reference proteome</keyword>
<dbReference type="Proteomes" id="UP000272528">
    <property type="component" value="Chromosome"/>
</dbReference>
<sequence>MLEPRWMKRVGAGLSAAMLISLLAGCGGGSGNSSGSNGNTAANDSAGGNAAANNTASDNNAAANVGSSADKTEGEFVLWTWEPEHKTAMDAFHKMYPNIKVKRVNVSAGDVTKKLQTTIASGGELPDVIRIEAGQKAKIFDMNVLENLEDAPYNTDKGLLFDYDINAFSVDGHLVAIPDDMSIAGIAYLKPLAKQYLGTDDPKQLEAMFPDWNAVIEKGKEVVANSGGKVKMFPGLGDVNTVLRGQRSAPFFDGDKMNTPVLKQLLTDLVNFRDSGIVDKLDQWTPAWNATFAQSKYMFAMSPVWMPQYVIGANDKADGRWGLMVPPSGGYITGGSSHGIPKGAKNAALAWKWIQFTSMTQEGATAQKQDGVFTHFKPAYDDPAFTKWTWPSFGDQDIGEKYFKDISATTKAVPENVNDLLLNDVMNIVLQTLSKDNSFGVDQAFDKIKTELKAKAPNITFE</sequence>
<feature type="signal peptide" evidence="6">
    <location>
        <begin position="1"/>
        <end position="26"/>
    </location>
</feature>
<dbReference type="RefSeq" id="WP_126013508.1">
    <property type="nucleotide sequence ID" value="NZ_CP034437.1"/>
</dbReference>
<proteinExistence type="predicted"/>
<dbReference type="OrthoDB" id="55273at2"/>
<name>A0A3Q8X2V3_9BACL</name>
<keyword evidence="3" id="KW-0472">Membrane</keyword>
<evidence type="ECO:0000256" key="4">
    <source>
        <dbReference type="ARBA" id="ARBA00023139"/>
    </source>
</evidence>
<dbReference type="PANTHER" id="PTHR43649">
    <property type="entry name" value="ARABINOSE-BINDING PROTEIN-RELATED"/>
    <property type="match status" value="1"/>
</dbReference>
<organism evidence="7 8">
    <name type="scientific">Paenibacillus albus</name>
    <dbReference type="NCBI Taxonomy" id="2495582"/>
    <lineage>
        <taxon>Bacteria</taxon>
        <taxon>Bacillati</taxon>
        <taxon>Bacillota</taxon>
        <taxon>Bacilli</taxon>
        <taxon>Bacillales</taxon>
        <taxon>Paenibacillaceae</taxon>
        <taxon>Paenibacillus</taxon>
    </lineage>
</organism>